<gene>
    <name evidence="1" type="ORF">CHS0354_012142</name>
</gene>
<reference evidence="1" key="1">
    <citation type="journal article" date="2021" name="Genome Biol. Evol.">
        <title>A High-Quality Reference Genome for a Parasitic Bivalve with Doubly Uniparental Inheritance (Bivalvia: Unionida).</title>
        <authorList>
            <person name="Smith C.H."/>
        </authorList>
    </citation>
    <scope>NUCLEOTIDE SEQUENCE</scope>
    <source>
        <strain evidence="1">CHS0354</strain>
    </source>
</reference>
<organism evidence="1 2">
    <name type="scientific">Potamilus streckersoni</name>
    <dbReference type="NCBI Taxonomy" id="2493646"/>
    <lineage>
        <taxon>Eukaryota</taxon>
        <taxon>Metazoa</taxon>
        <taxon>Spiralia</taxon>
        <taxon>Lophotrochozoa</taxon>
        <taxon>Mollusca</taxon>
        <taxon>Bivalvia</taxon>
        <taxon>Autobranchia</taxon>
        <taxon>Heteroconchia</taxon>
        <taxon>Palaeoheterodonta</taxon>
        <taxon>Unionida</taxon>
        <taxon>Unionoidea</taxon>
        <taxon>Unionidae</taxon>
        <taxon>Ambleminae</taxon>
        <taxon>Lampsilini</taxon>
        <taxon>Potamilus</taxon>
    </lineage>
</organism>
<comment type="caution">
    <text evidence="1">The sequence shown here is derived from an EMBL/GenBank/DDBJ whole genome shotgun (WGS) entry which is preliminary data.</text>
</comment>
<reference evidence="1" key="3">
    <citation type="submission" date="2023-05" db="EMBL/GenBank/DDBJ databases">
        <authorList>
            <person name="Smith C.H."/>
        </authorList>
    </citation>
    <scope>NUCLEOTIDE SEQUENCE</scope>
    <source>
        <strain evidence="1">CHS0354</strain>
        <tissue evidence="1">Mantle</tissue>
    </source>
</reference>
<sequence>MIVFSSGNQHKLCCLGLLWNSTCTASSRLLHRRYSADTASIRPPLRRLYNAGTASIRPPIRRRPTTTTTTTGTGPVLLLSDPYPTDGTVPVLLLSDILYADCTVPGTFVMVNASRLHPLSKETPPSLRRCSLHRRMELKDSFKHGVAGKHLKLCAKLENELFPLWKGQQGHSFPRAPKLLCLPWAALARIETAIFGLRIRRPIICATAAS</sequence>
<protein>
    <submittedName>
        <fullName evidence="1">Uncharacterized protein</fullName>
    </submittedName>
</protein>
<dbReference type="EMBL" id="JAEAOA010000745">
    <property type="protein sequence ID" value="KAK3588086.1"/>
    <property type="molecule type" value="Genomic_DNA"/>
</dbReference>
<evidence type="ECO:0000313" key="2">
    <source>
        <dbReference type="Proteomes" id="UP001195483"/>
    </source>
</evidence>
<evidence type="ECO:0000313" key="1">
    <source>
        <dbReference type="EMBL" id="KAK3588086.1"/>
    </source>
</evidence>
<accession>A0AAE0SA07</accession>
<reference evidence="1" key="2">
    <citation type="journal article" date="2021" name="Genome Biol. Evol.">
        <title>Developing a high-quality reference genome for a parasitic bivalve with doubly uniparental inheritance (Bivalvia: Unionida).</title>
        <authorList>
            <person name="Smith C.H."/>
        </authorList>
    </citation>
    <scope>NUCLEOTIDE SEQUENCE</scope>
    <source>
        <strain evidence="1">CHS0354</strain>
        <tissue evidence="1">Mantle</tissue>
    </source>
</reference>
<proteinExistence type="predicted"/>
<keyword evidence="2" id="KW-1185">Reference proteome</keyword>
<dbReference type="AlphaFoldDB" id="A0AAE0SA07"/>
<dbReference type="Proteomes" id="UP001195483">
    <property type="component" value="Unassembled WGS sequence"/>
</dbReference>
<name>A0AAE0SA07_9BIVA</name>